<sequence length="173" mass="17645">MARERRARRGEEEVDGVAGVDGVEEMTAVAAVTAVTAVTAVKRRRSVAVGVSLVSTAALGLAGLATAPAVAASGCGAGHVCVYNASGSVHSYFSSDPDLANDLYADGSVVKNNVASVTNSSSGGYESHFYRNSNYNGFQFCVNPGSEVDNLPSGTGNRVGSLLLRTGTSVSCY</sequence>
<keyword evidence="2" id="KW-1185">Reference proteome</keyword>
<name>L7F359_STRT8</name>
<dbReference type="Gene3D" id="2.60.20.10">
    <property type="entry name" value="Crystallins"/>
    <property type="match status" value="1"/>
</dbReference>
<organism evidence="1 2">
    <name type="scientific">Streptomyces turgidiscabies (strain Car8)</name>
    <dbReference type="NCBI Taxonomy" id="698760"/>
    <lineage>
        <taxon>Bacteria</taxon>
        <taxon>Bacillati</taxon>
        <taxon>Actinomycetota</taxon>
        <taxon>Actinomycetes</taxon>
        <taxon>Kitasatosporales</taxon>
        <taxon>Streptomycetaceae</taxon>
        <taxon>Streptomyces</taxon>
    </lineage>
</organism>
<reference evidence="1 2" key="1">
    <citation type="journal article" date="2011" name="Plasmid">
        <title>Streptomyces turgidiscabies Car8 contains a modular pathogenicity island that shares virulence genes with other actinobacterial plant pathogens.</title>
        <authorList>
            <person name="Huguet-Tapia J.C."/>
            <person name="Badger J.H."/>
            <person name="Loria R."/>
            <person name="Pettis G.S."/>
        </authorList>
    </citation>
    <scope>NUCLEOTIDE SEQUENCE [LARGE SCALE GENOMIC DNA]</scope>
    <source>
        <strain evidence="1 2">Car8</strain>
    </source>
</reference>
<accession>L7F359</accession>
<protein>
    <recommendedName>
        <fullName evidence="3">Peptidase inhibitor family I36</fullName>
    </recommendedName>
</protein>
<dbReference type="EMBL" id="AEJB01000369">
    <property type="protein sequence ID" value="ELP65559.1"/>
    <property type="molecule type" value="Genomic_DNA"/>
</dbReference>
<dbReference type="AlphaFoldDB" id="L7F359"/>
<dbReference type="Pfam" id="PF03995">
    <property type="entry name" value="Inhibitor_I36"/>
    <property type="match status" value="1"/>
</dbReference>
<dbReference type="PATRIC" id="fig|698760.3.peg.5625"/>
<evidence type="ECO:0000313" key="1">
    <source>
        <dbReference type="EMBL" id="ELP65559.1"/>
    </source>
</evidence>
<proteinExistence type="predicted"/>
<dbReference type="Proteomes" id="UP000010931">
    <property type="component" value="Unassembled WGS sequence"/>
</dbReference>
<comment type="caution">
    <text evidence="1">The sequence shown here is derived from an EMBL/GenBank/DDBJ whole genome shotgun (WGS) entry which is preliminary data.</text>
</comment>
<evidence type="ECO:0008006" key="3">
    <source>
        <dbReference type="Google" id="ProtNLM"/>
    </source>
</evidence>
<dbReference type="STRING" id="85558.T45_07907"/>
<evidence type="ECO:0000313" key="2">
    <source>
        <dbReference type="Proteomes" id="UP000010931"/>
    </source>
</evidence>
<gene>
    <name evidence="1" type="ORF">STRTUCAR8_04153</name>
</gene>